<reference evidence="2 3" key="1">
    <citation type="journal article" date="2019" name="Int. J. Syst. Evol. Microbiol.">
        <title>The Global Catalogue of Microorganisms (GCM) 10K type strain sequencing project: providing services to taxonomists for standard genome sequencing and annotation.</title>
        <authorList>
            <consortium name="The Broad Institute Genomics Platform"/>
            <consortium name="The Broad Institute Genome Sequencing Center for Infectious Disease"/>
            <person name="Wu L."/>
            <person name="Ma J."/>
        </authorList>
    </citation>
    <scope>NUCLEOTIDE SEQUENCE [LARGE SCALE GENOMIC DNA]</scope>
    <source>
        <strain evidence="2 3">JCM 15421</strain>
    </source>
</reference>
<keyword evidence="1" id="KW-0732">Signal</keyword>
<feature type="signal peptide" evidence="1">
    <location>
        <begin position="1"/>
        <end position="21"/>
    </location>
</feature>
<protein>
    <submittedName>
        <fullName evidence="2">Uncharacterized protein</fullName>
    </submittedName>
</protein>
<dbReference type="Proteomes" id="UP001501523">
    <property type="component" value="Unassembled WGS sequence"/>
</dbReference>
<evidence type="ECO:0000313" key="2">
    <source>
        <dbReference type="EMBL" id="GAA0710174.1"/>
    </source>
</evidence>
<comment type="caution">
    <text evidence="2">The sequence shown here is derived from an EMBL/GenBank/DDBJ whole genome shotgun (WGS) entry which is preliminary data.</text>
</comment>
<evidence type="ECO:0000313" key="3">
    <source>
        <dbReference type="Proteomes" id="UP001501523"/>
    </source>
</evidence>
<gene>
    <name evidence="2" type="ORF">GCM10009105_11190</name>
</gene>
<organism evidence="2 3">
    <name type="scientific">Dokdonella soli</name>
    <dbReference type="NCBI Taxonomy" id="529810"/>
    <lineage>
        <taxon>Bacteria</taxon>
        <taxon>Pseudomonadati</taxon>
        <taxon>Pseudomonadota</taxon>
        <taxon>Gammaproteobacteria</taxon>
        <taxon>Lysobacterales</taxon>
        <taxon>Rhodanobacteraceae</taxon>
        <taxon>Dokdonella</taxon>
    </lineage>
</organism>
<dbReference type="EMBL" id="BAAAEU010000005">
    <property type="protein sequence ID" value="GAA0710174.1"/>
    <property type="molecule type" value="Genomic_DNA"/>
</dbReference>
<keyword evidence="3" id="KW-1185">Reference proteome</keyword>
<name>A0ABN1IE52_9GAMM</name>
<proteinExistence type="predicted"/>
<feature type="chain" id="PRO_5047394776" evidence="1">
    <location>
        <begin position="22"/>
        <end position="90"/>
    </location>
</feature>
<sequence>MKLGIVGILVLQAALLASVHAQGTGADVAVSIGVGPGLASWIREWRIANGLDRKPGPDTALAQRSAGDFAVHCHRAGGEAEVTQSELTCF</sequence>
<dbReference type="RefSeq" id="WP_343788036.1">
    <property type="nucleotide sequence ID" value="NZ_BAAAEU010000005.1"/>
</dbReference>
<evidence type="ECO:0000256" key="1">
    <source>
        <dbReference type="SAM" id="SignalP"/>
    </source>
</evidence>
<accession>A0ABN1IE52</accession>